<keyword evidence="1" id="KW-0004">4Fe-4S</keyword>
<evidence type="ECO:0000256" key="4">
    <source>
        <dbReference type="ARBA" id="ARBA00022801"/>
    </source>
</evidence>
<dbReference type="AlphaFoldDB" id="A0AA35SDI1"/>
<dbReference type="EMBL" id="CASHTH010002260">
    <property type="protein sequence ID" value="CAI8027142.1"/>
    <property type="molecule type" value="Genomic_DNA"/>
</dbReference>
<evidence type="ECO:0000313" key="11">
    <source>
        <dbReference type="EMBL" id="CAI8027142.1"/>
    </source>
</evidence>
<dbReference type="InterPro" id="IPR005122">
    <property type="entry name" value="Uracil-DNA_glycosylase-like"/>
</dbReference>
<reference evidence="11" key="1">
    <citation type="submission" date="2023-03" db="EMBL/GenBank/DDBJ databases">
        <authorList>
            <person name="Steffen K."/>
            <person name="Cardenas P."/>
        </authorList>
    </citation>
    <scope>NUCLEOTIDE SEQUENCE</scope>
</reference>
<evidence type="ECO:0000256" key="7">
    <source>
        <dbReference type="ARBA" id="ARBA00023204"/>
    </source>
</evidence>
<dbReference type="PANTHER" id="PTHR33693:SF3">
    <property type="entry name" value="TYPE-5 URACIL-DNA GLYCOSYLASE"/>
    <property type="match status" value="1"/>
</dbReference>
<dbReference type="InterPro" id="IPR036895">
    <property type="entry name" value="Uracil-DNA_glycosylase-like_sf"/>
</dbReference>
<evidence type="ECO:0000259" key="10">
    <source>
        <dbReference type="SMART" id="SM00986"/>
    </source>
</evidence>
<dbReference type="GO" id="GO:0006284">
    <property type="term" value="P:base-excision repair"/>
    <property type="evidence" value="ECO:0007669"/>
    <property type="project" value="InterPro"/>
</dbReference>
<evidence type="ECO:0000313" key="12">
    <source>
        <dbReference type="Proteomes" id="UP001174909"/>
    </source>
</evidence>
<accession>A0AA35SDI1</accession>
<keyword evidence="12" id="KW-1185">Reference proteome</keyword>
<evidence type="ECO:0000256" key="1">
    <source>
        <dbReference type="ARBA" id="ARBA00022485"/>
    </source>
</evidence>
<evidence type="ECO:0000256" key="2">
    <source>
        <dbReference type="ARBA" id="ARBA00022723"/>
    </source>
</evidence>
<keyword evidence="7" id="KW-0234">DNA repair</keyword>
<dbReference type="Gene3D" id="3.40.470.10">
    <property type="entry name" value="Uracil-DNA glycosylase-like domain"/>
    <property type="match status" value="1"/>
</dbReference>
<dbReference type="GO" id="GO:0033958">
    <property type="term" value="F:DNA-deoxyinosine glycosylase activity"/>
    <property type="evidence" value="ECO:0007669"/>
    <property type="project" value="InterPro"/>
</dbReference>
<dbReference type="SMART" id="SM00986">
    <property type="entry name" value="UDG"/>
    <property type="match status" value="1"/>
</dbReference>
<comment type="caution">
    <text evidence="11">The sequence shown here is derived from an EMBL/GenBank/DDBJ whole genome shotgun (WGS) entry which is preliminary data.</text>
</comment>
<dbReference type="PANTHER" id="PTHR33693">
    <property type="entry name" value="TYPE-5 URACIL-DNA GLYCOSYLASE"/>
    <property type="match status" value="1"/>
</dbReference>
<sequence>MRVDLARITDLRRLQAEIPGCRLCPRLNGWRERIARDKVARFRHWDYWSRPVPSLGQADARLLVVGLAPAAHGANRTGRMFTGDRSGEWLYRALHRHGFASHPESSHRQDPLRLIDCYITAVLHCAPPSNKPSPQEIRNCRPYLQFEWEQLTRLRVVLALGRIAFDNVWDLHRGNSRTRRPRFGHGLEAPLDGGRLLVASFHPSQQNTFTGKLTQSMFDSIFRRIRQVIDAR</sequence>
<dbReference type="GO" id="GO:0046872">
    <property type="term" value="F:metal ion binding"/>
    <property type="evidence" value="ECO:0007669"/>
    <property type="project" value="UniProtKB-KW"/>
</dbReference>
<name>A0AA35SDI1_GEOBA</name>
<keyword evidence="4" id="KW-0378">Hydrolase</keyword>
<dbReference type="GO" id="GO:0004844">
    <property type="term" value="F:uracil DNA N-glycosylase activity"/>
    <property type="evidence" value="ECO:0007669"/>
    <property type="project" value="InterPro"/>
</dbReference>
<dbReference type="SMART" id="SM00987">
    <property type="entry name" value="UreE_C"/>
    <property type="match status" value="1"/>
</dbReference>
<dbReference type="Proteomes" id="UP001174909">
    <property type="component" value="Unassembled WGS sequence"/>
</dbReference>
<evidence type="ECO:0000256" key="6">
    <source>
        <dbReference type="ARBA" id="ARBA00023014"/>
    </source>
</evidence>
<feature type="domain" description="Uracil-DNA glycosylase-like" evidence="10">
    <location>
        <begin position="53"/>
        <end position="222"/>
    </location>
</feature>
<evidence type="ECO:0000256" key="5">
    <source>
        <dbReference type="ARBA" id="ARBA00023004"/>
    </source>
</evidence>
<keyword evidence="2" id="KW-0479">Metal-binding</keyword>
<keyword evidence="5" id="KW-0408">Iron</keyword>
<dbReference type="InterPro" id="IPR051536">
    <property type="entry name" value="UDG_Type-4/5"/>
</dbReference>
<dbReference type="SUPFAM" id="SSF52141">
    <property type="entry name" value="Uracil-DNA glycosylase-like"/>
    <property type="match status" value="1"/>
</dbReference>
<evidence type="ECO:0000256" key="3">
    <source>
        <dbReference type="ARBA" id="ARBA00022763"/>
    </source>
</evidence>
<comment type="similarity">
    <text evidence="8">Belongs to the uracil-DNA glycosylase (UDG) superfamily. Type 5 (UDGb) family.</text>
</comment>
<dbReference type="GO" id="GO:0051539">
    <property type="term" value="F:4 iron, 4 sulfur cluster binding"/>
    <property type="evidence" value="ECO:0007669"/>
    <property type="project" value="UniProtKB-KW"/>
</dbReference>
<proteinExistence type="inferred from homology"/>
<dbReference type="Pfam" id="PF03167">
    <property type="entry name" value="UDG"/>
    <property type="match status" value="1"/>
</dbReference>
<evidence type="ECO:0000256" key="9">
    <source>
        <dbReference type="ARBA" id="ARBA00023887"/>
    </source>
</evidence>
<protein>
    <recommendedName>
        <fullName evidence="9">Type-5 uracil-DNA glycosylase</fullName>
    </recommendedName>
</protein>
<dbReference type="InterPro" id="IPR044147">
    <property type="entry name" value="UdgB-like"/>
</dbReference>
<organism evidence="11 12">
    <name type="scientific">Geodia barretti</name>
    <name type="common">Barrett's horny sponge</name>
    <dbReference type="NCBI Taxonomy" id="519541"/>
    <lineage>
        <taxon>Eukaryota</taxon>
        <taxon>Metazoa</taxon>
        <taxon>Porifera</taxon>
        <taxon>Demospongiae</taxon>
        <taxon>Heteroscleromorpha</taxon>
        <taxon>Tetractinellida</taxon>
        <taxon>Astrophorina</taxon>
        <taxon>Geodiidae</taxon>
        <taxon>Geodia</taxon>
    </lineage>
</organism>
<evidence type="ECO:0000256" key="8">
    <source>
        <dbReference type="ARBA" id="ARBA00023779"/>
    </source>
</evidence>
<keyword evidence="3" id="KW-0227">DNA damage</keyword>
<gene>
    <name evidence="11" type="ORF">GBAR_LOCUS15539</name>
</gene>
<keyword evidence="6" id="KW-0411">Iron-sulfur</keyword>
<dbReference type="CDD" id="cd10031">
    <property type="entry name" value="UDG-F5_TTUDGB_like"/>
    <property type="match status" value="1"/>
</dbReference>